<comment type="function">
    <text evidence="1">Stabilizes the interaction between PsaC and the PSI core, assists the docking of the ferredoxin to PSI and interacts with ferredoxin-NADP oxidoreductase.</text>
</comment>
<dbReference type="GeneID" id="29078045"/>
<comment type="subcellular location">
    <subcellularLocation>
        <location evidence="2">Membrane</location>
        <topology evidence="2">Peripheral membrane protein</topology>
    </subcellularLocation>
</comment>
<proteinExistence type="inferred from homology"/>
<dbReference type="EMBL" id="KR025491">
    <property type="protein sequence ID" value="AKU47389.1"/>
    <property type="molecule type" value="Genomic_DNA"/>
</dbReference>
<keyword evidence="4" id="KW-0602">Photosynthesis</keyword>
<dbReference type="InterPro" id="IPR008990">
    <property type="entry name" value="Elect_transpt_acc-like_dom_sf"/>
</dbReference>
<dbReference type="PANTHER" id="PTHR34549:SF2">
    <property type="entry name" value="PHOTOSYSTEM I SUBUNIT IV"/>
    <property type="match status" value="1"/>
</dbReference>
<dbReference type="AlphaFoldDB" id="A0A1B0TI46"/>
<dbReference type="RefSeq" id="YP_009300470.1">
    <property type="nucleotide sequence ID" value="NC_031211.1"/>
</dbReference>
<reference evidence="7" key="1">
    <citation type="journal article" date="2016" name="Bot. Marina">
        <title>Genomic and phylogenetic analysis of Ceramium cimbricum (Ceramiales, Rhodophyta) from the Atlantic and Pacific Oceans supports the naming of a new invasive Pacific entity Ceramium sungminbooi sp. nov.</title>
        <authorList>
            <person name="Hughey J.R."/>
            <person name="Boo G.H."/>
        </authorList>
    </citation>
    <scope>NUCLEOTIDE SEQUENCE</scope>
</reference>
<comment type="similarity">
    <text evidence="3">Belongs to the PsaE family.</text>
</comment>
<keyword evidence="7" id="KW-0934">Plastid</keyword>
<dbReference type="Gene3D" id="2.30.30.50">
    <property type="match status" value="1"/>
</dbReference>
<geneLocation type="plastid" evidence="7"/>
<name>A0A1B0TI46_9FLOR</name>
<organism evidence="7">
    <name type="scientific">Campylaephora sungminbooi</name>
    <dbReference type="NCBI Taxonomy" id="1896769"/>
    <lineage>
        <taxon>Eukaryota</taxon>
        <taxon>Rhodophyta</taxon>
        <taxon>Florideophyceae</taxon>
        <taxon>Rhodymeniophycidae</taxon>
        <taxon>Ceramiales</taxon>
        <taxon>Ceramiaceae</taxon>
        <taxon>Campylaephora</taxon>
    </lineage>
</organism>
<keyword evidence="6" id="KW-0472">Membrane</keyword>
<evidence type="ECO:0000256" key="4">
    <source>
        <dbReference type="ARBA" id="ARBA00022531"/>
    </source>
</evidence>
<dbReference type="InterPro" id="IPR003375">
    <property type="entry name" value="PSI_PsaE"/>
</dbReference>
<dbReference type="SUPFAM" id="SSF50090">
    <property type="entry name" value="Electron transport accessory proteins"/>
    <property type="match status" value="1"/>
</dbReference>
<evidence type="ECO:0000313" key="7">
    <source>
        <dbReference type="EMBL" id="ALN11836.1"/>
    </source>
</evidence>
<evidence type="ECO:0000256" key="6">
    <source>
        <dbReference type="ARBA" id="ARBA00023136"/>
    </source>
</evidence>
<evidence type="ECO:0000256" key="2">
    <source>
        <dbReference type="ARBA" id="ARBA00004170"/>
    </source>
</evidence>
<protein>
    <submittedName>
        <fullName evidence="7">Photosystem I reaction center subunit IV</fullName>
    </submittedName>
</protein>
<dbReference type="GO" id="GO:0015979">
    <property type="term" value="P:photosynthesis"/>
    <property type="evidence" value="ECO:0007669"/>
    <property type="project" value="UniProtKB-KW"/>
</dbReference>
<evidence type="ECO:0000256" key="5">
    <source>
        <dbReference type="ARBA" id="ARBA00022836"/>
    </source>
</evidence>
<sequence length="63" mass="7397">MVMLKKGDKVKILRKESYWYQDTGSIIKVDKDIKYPVLVRFIKQTYSGVNSNNFAENELIVIK</sequence>
<dbReference type="PANTHER" id="PTHR34549">
    <property type="entry name" value="PHOTOSYSTEM I REACTION CENTER SUBUNIT IV A, CHLOROPLASTIC-RELATED"/>
    <property type="match status" value="1"/>
</dbReference>
<accession>A0A1B0TI46</accession>
<evidence type="ECO:0000256" key="3">
    <source>
        <dbReference type="ARBA" id="ARBA00007501"/>
    </source>
</evidence>
<dbReference type="GO" id="GO:0009538">
    <property type="term" value="C:photosystem I reaction center"/>
    <property type="evidence" value="ECO:0007669"/>
    <property type="project" value="InterPro"/>
</dbReference>
<evidence type="ECO:0000256" key="1">
    <source>
        <dbReference type="ARBA" id="ARBA00001993"/>
    </source>
</evidence>
<dbReference type="Pfam" id="PF02427">
    <property type="entry name" value="PSI_PsaE"/>
    <property type="match status" value="1"/>
</dbReference>
<gene>
    <name evidence="7" type="primary">psaE</name>
</gene>
<dbReference type="EMBL" id="KR814486">
    <property type="protein sequence ID" value="ALN11836.1"/>
    <property type="molecule type" value="Genomic_DNA"/>
</dbReference>
<keyword evidence="5" id="KW-0603">Photosystem I</keyword>